<accession>A0ABS7CEZ5</accession>
<organism evidence="3 4">
    <name type="scientific">Paenibacillus sepulcri</name>
    <dbReference type="NCBI Taxonomy" id="359917"/>
    <lineage>
        <taxon>Bacteria</taxon>
        <taxon>Bacillati</taxon>
        <taxon>Bacillota</taxon>
        <taxon>Bacilli</taxon>
        <taxon>Bacillales</taxon>
        <taxon>Paenibacillaceae</taxon>
        <taxon>Paenibacillus</taxon>
    </lineage>
</organism>
<dbReference type="InterPro" id="IPR011006">
    <property type="entry name" value="CheY-like_superfamily"/>
</dbReference>
<evidence type="ECO:0000259" key="2">
    <source>
        <dbReference type="PROSITE" id="PS50110"/>
    </source>
</evidence>
<gene>
    <name evidence="3" type="ORF">K0U00_36060</name>
</gene>
<evidence type="ECO:0000313" key="3">
    <source>
        <dbReference type="EMBL" id="MBW7459486.1"/>
    </source>
</evidence>
<reference evidence="3 4" key="1">
    <citation type="submission" date="2021-07" db="EMBL/GenBank/DDBJ databases">
        <title>Paenibacillus radiodurans sp. nov., isolated from the southeastern edge of Tengger Desert.</title>
        <authorList>
            <person name="Zhang G."/>
        </authorList>
    </citation>
    <scope>NUCLEOTIDE SEQUENCE [LARGE SCALE GENOMIC DNA]</scope>
    <source>
        <strain evidence="3 4">CCM 7311</strain>
    </source>
</reference>
<dbReference type="Pfam" id="PF00072">
    <property type="entry name" value="Response_reg"/>
    <property type="match status" value="1"/>
</dbReference>
<name>A0ABS7CEZ5_9BACL</name>
<feature type="modified residue" description="4-aspartylphosphate" evidence="1">
    <location>
        <position position="55"/>
    </location>
</feature>
<protein>
    <submittedName>
        <fullName evidence="3">Response regulator</fullName>
    </submittedName>
</protein>
<keyword evidence="4" id="KW-1185">Reference proteome</keyword>
<dbReference type="SUPFAM" id="SSF52172">
    <property type="entry name" value="CheY-like"/>
    <property type="match status" value="1"/>
</dbReference>
<evidence type="ECO:0000313" key="4">
    <source>
        <dbReference type="Proteomes" id="UP001519887"/>
    </source>
</evidence>
<dbReference type="InterPro" id="IPR001789">
    <property type="entry name" value="Sig_transdc_resp-reg_receiver"/>
</dbReference>
<comment type="caution">
    <text evidence="3">The sequence shown here is derived from an EMBL/GenBank/DDBJ whole genome shotgun (WGS) entry which is preliminary data.</text>
</comment>
<keyword evidence="1" id="KW-0597">Phosphoprotein</keyword>
<dbReference type="Gene3D" id="3.40.50.2300">
    <property type="match status" value="1"/>
</dbReference>
<evidence type="ECO:0000256" key="1">
    <source>
        <dbReference type="PROSITE-ProRule" id="PRU00169"/>
    </source>
</evidence>
<dbReference type="Proteomes" id="UP001519887">
    <property type="component" value="Unassembled WGS sequence"/>
</dbReference>
<sequence>MIRTLFVEDEYFVRQGFVYSLPWEKFGIQIIGEADNGESALEFLRDHEVDLLITDLTMPVKSGLELLHEA</sequence>
<feature type="domain" description="Response regulatory" evidence="2">
    <location>
        <begin position="3"/>
        <end position="70"/>
    </location>
</feature>
<dbReference type="PROSITE" id="PS50110">
    <property type="entry name" value="RESPONSE_REGULATORY"/>
    <property type="match status" value="1"/>
</dbReference>
<feature type="non-terminal residue" evidence="3">
    <location>
        <position position="70"/>
    </location>
</feature>
<proteinExistence type="predicted"/>
<dbReference type="EMBL" id="JAHZIK010001667">
    <property type="protein sequence ID" value="MBW7459486.1"/>
    <property type="molecule type" value="Genomic_DNA"/>
</dbReference>